<feature type="compositionally biased region" description="Low complexity" evidence="1">
    <location>
        <begin position="625"/>
        <end position="644"/>
    </location>
</feature>
<feature type="region of interest" description="Disordered" evidence="1">
    <location>
        <begin position="559"/>
        <end position="581"/>
    </location>
</feature>
<feature type="compositionally biased region" description="Acidic residues" evidence="1">
    <location>
        <begin position="111"/>
        <end position="141"/>
    </location>
</feature>
<feature type="compositionally biased region" description="Basic residues" evidence="1">
    <location>
        <begin position="307"/>
        <end position="317"/>
    </location>
</feature>
<keyword evidence="3" id="KW-1185">Reference proteome</keyword>
<evidence type="ECO:0000313" key="2">
    <source>
        <dbReference type="EMBL" id="KAK3800499.1"/>
    </source>
</evidence>
<accession>A0AAE1B5Z2</accession>
<feature type="compositionally biased region" description="Low complexity" evidence="1">
    <location>
        <begin position="86"/>
        <end position="97"/>
    </location>
</feature>
<feature type="compositionally biased region" description="Polar residues" evidence="1">
    <location>
        <begin position="707"/>
        <end position="726"/>
    </location>
</feature>
<dbReference type="Gene3D" id="1.25.40.20">
    <property type="entry name" value="Ankyrin repeat-containing domain"/>
    <property type="match status" value="1"/>
</dbReference>
<evidence type="ECO:0000256" key="1">
    <source>
        <dbReference type="SAM" id="MobiDB-lite"/>
    </source>
</evidence>
<feature type="compositionally biased region" description="Low complexity" evidence="1">
    <location>
        <begin position="598"/>
        <end position="612"/>
    </location>
</feature>
<feature type="compositionally biased region" description="Acidic residues" evidence="1">
    <location>
        <begin position="332"/>
        <end position="343"/>
    </location>
</feature>
<gene>
    <name evidence="2" type="ORF">RRG08_043818</name>
</gene>
<feature type="compositionally biased region" description="Basic and acidic residues" evidence="1">
    <location>
        <begin position="318"/>
        <end position="330"/>
    </location>
</feature>
<proteinExistence type="predicted"/>
<feature type="compositionally biased region" description="Polar residues" evidence="1">
    <location>
        <begin position="645"/>
        <end position="661"/>
    </location>
</feature>
<organism evidence="2 3">
    <name type="scientific">Elysia crispata</name>
    <name type="common">lettuce slug</name>
    <dbReference type="NCBI Taxonomy" id="231223"/>
    <lineage>
        <taxon>Eukaryota</taxon>
        <taxon>Metazoa</taxon>
        <taxon>Spiralia</taxon>
        <taxon>Lophotrochozoa</taxon>
        <taxon>Mollusca</taxon>
        <taxon>Gastropoda</taxon>
        <taxon>Heterobranchia</taxon>
        <taxon>Euthyneura</taxon>
        <taxon>Panpulmonata</taxon>
        <taxon>Sacoglossa</taxon>
        <taxon>Placobranchoidea</taxon>
        <taxon>Plakobranchidae</taxon>
        <taxon>Elysia</taxon>
    </lineage>
</organism>
<sequence>MTLISSADETMEDRRTGERIAAMEDTTQAAVQVKRDFDVDVIGGLQSSSVVEKRNPANVGGIETDGVPVLMVQAATPVPHPQTPDINNNNNNNNNINEDSKLLKPSPDDIVKEEDEDDAEEMSDDGGEEEEVEEEEEEPEMTVEQKKDMHECVKSGDIDSLEDCLDLPGADINMTWFRENLLMTAIRYDQREMAEFLLDNGVDHTFTTSILGMRETSKGKLLERYQLTCRQMAYDKEMFDIVDLIDSLQGQLFPFIRLPERTPRFRRPRPPSPTESESGSDESSEGADVSSEGEKGEEESKEGERQPHRKKKRKKKMKERDERTDGKASEPGDCDGAEEDGDGERDKTIGTCSGADVDSGHHSLSSSKLKMALLREHDRLMEKEEKEEEERERKQGSLEDSSSQRRKSRKAKSSASSEARDKVGSVKSRAQTEALREEQGSDQGEQGGTRDEGYGGSASLHSGVPRQSPQQILSPDPGRPWDTAPTNRIRATKSALTVRRSLHTRYGRRVLSGNSLPHHLSESGYSTPYPLNFEDAGRKDISNEPLHWRKVSTTGSYARESRNWHQAQPTHNQETSSLPESVEISEISLGFPASHRTSIASSSSLKSSTTATQNSAMLPKSIIKSNTLATTNTTSSGSERMSSSAAGTASPSEMSSSSCGTGRSGKTRVAGYLRATRSTAIKCRLTPRFTSNYRALDFQAKARNSTKDTTGSTLRASTNSNHGSENVSLVLAKLSSQTLSSDGPMAPRTASKKHTIPVVTSTVGEHQKRNNRAISYRS</sequence>
<feature type="compositionally biased region" description="Polar residues" evidence="1">
    <location>
        <begin position="564"/>
        <end position="579"/>
    </location>
</feature>
<feature type="region of interest" description="Disordered" evidence="1">
    <location>
        <begin position="598"/>
        <end position="666"/>
    </location>
</feature>
<feature type="region of interest" description="Disordered" evidence="1">
    <location>
        <begin position="702"/>
        <end position="726"/>
    </location>
</feature>
<feature type="compositionally biased region" description="Basic and acidic residues" evidence="1">
    <location>
        <begin position="98"/>
        <end position="110"/>
    </location>
</feature>
<protein>
    <submittedName>
        <fullName evidence="2">Uncharacterized protein</fullName>
    </submittedName>
</protein>
<name>A0AAE1B5Z2_9GAST</name>
<comment type="caution">
    <text evidence="2">The sequence shown here is derived from an EMBL/GenBank/DDBJ whole genome shotgun (WGS) entry which is preliminary data.</text>
</comment>
<evidence type="ECO:0000313" key="3">
    <source>
        <dbReference type="Proteomes" id="UP001283361"/>
    </source>
</evidence>
<feature type="compositionally biased region" description="Basic and acidic residues" evidence="1">
    <location>
        <begin position="373"/>
        <end position="384"/>
    </location>
</feature>
<dbReference type="Proteomes" id="UP001283361">
    <property type="component" value="Unassembled WGS sequence"/>
</dbReference>
<dbReference type="AlphaFoldDB" id="A0AAE1B5Z2"/>
<feature type="region of interest" description="Disordered" evidence="1">
    <location>
        <begin position="77"/>
        <end position="148"/>
    </location>
</feature>
<feature type="region of interest" description="Disordered" evidence="1">
    <location>
        <begin position="262"/>
        <end position="490"/>
    </location>
</feature>
<dbReference type="InterPro" id="IPR036770">
    <property type="entry name" value="Ankyrin_rpt-contain_sf"/>
</dbReference>
<dbReference type="SUPFAM" id="SSF48403">
    <property type="entry name" value="Ankyrin repeat"/>
    <property type="match status" value="1"/>
</dbReference>
<dbReference type="EMBL" id="JAWDGP010000452">
    <property type="protein sequence ID" value="KAK3800499.1"/>
    <property type="molecule type" value="Genomic_DNA"/>
</dbReference>
<reference evidence="2" key="1">
    <citation type="journal article" date="2023" name="G3 (Bethesda)">
        <title>A reference genome for the long-term kleptoplast-retaining sea slug Elysia crispata morphotype clarki.</title>
        <authorList>
            <person name="Eastman K.E."/>
            <person name="Pendleton A.L."/>
            <person name="Shaikh M.A."/>
            <person name="Suttiyut T."/>
            <person name="Ogas R."/>
            <person name="Tomko P."/>
            <person name="Gavelis G."/>
            <person name="Widhalm J.R."/>
            <person name="Wisecaver J.H."/>
        </authorList>
    </citation>
    <scope>NUCLEOTIDE SEQUENCE</scope>
    <source>
        <strain evidence="2">ECLA1</strain>
    </source>
</reference>